<dbReference type="GO" id="GO:2000067">
    <property type="term" value="P:regulation of root morphogenesis"/>
    <property type="evidence" value="ECO:0007669"/>
    <property type="project" value="UniProtKB-ARBA"/>
</dbReference>
<dbReference type="AlphaFoldDB" id="A0AAN8V6N5"/>
<comment type="subcellular location">
    <subcellularLocation>
        <location evidence="1">Cell membrane</location>
        <topology evidence="1">Peripheral membrane protein</topology>
        <orientation evidence="1">Cytoplasmic side</orientation>
    </subcellularLocation>
</comment>
<proteinExistence type="inferred from homology"/>
<evidence type="ECO:0000256" key="2">
    <source>
        <dbReference type="ARBA" id="ARBA00022473"/>
    </source>
</evidence>
<dbReference type="Proteomes" id="UP001370490">
    <property type="component" value="Unassembled WGS sequence"/>
</dbReference>
<dbReference type="PANTHER" id="PTHR31083:SF18">
    <property type="entry name" value="PROTEIN SOSEKI 2"/>
    <property type="match status" value="1"/>
</dbReference>
<dbReference type="GO" id="GO:0090708">
    <property type="term" value="P:specification of plant organ axis polarity"/>
    <property type="evidence" value="ECO:0007669"/>
    <property type="project" value="UniProtKB-ARBA"/>
</dbReference>
<evidence type="ECO:0000256" key="8">
    <source>
        <dbReference type="ARBA" id="ARBA00046534"/>
    </source>
</evidence>
<dbReference type="EMBL" id="JBAMMX010000017">
    <property type="protein sequence ID" value="KAK6923737.1"/>
    <property type="molecule type" value="Genomic_DNA"/>
</dbReference>
<feature type="region of interest" description="Disordered" evidence="9">
    <location>
        <begin position="1"/>
        <end position="34"/>
    </location>
</feature>
<keyword evidence="12" id="KW-1185">Reference proteome</keyword>
<evidence type="ECO:0000313" key="12">
    <source>
        <dbReference type="Proteomes" id="UP001370490"/>
    </source>
</evidence>
<feature type="region of interest" description="Disordered" evidence="9">
    <location>
        <begin position="265"/>
        <end position="289"/>
    </location>
</feature>
<evidence type="ECO:0000256" key="5">
    <source>
        <dbReference type="ARBA" id="ARBA00023136"/>
    </source>
</evidence>
<feature type="region of interest" description="Disordered" evidence="9">
    <location>
        <begin position="154"/>
        <end position="250"/>
    </location>
</feature>
<dbReference type="GO" id="GO:0051258">
    <property type="term" value="P:protein polymerization"/>
    <property type="evidence" value="ECO:0007669"/>
    <property type="project" value="UniProtKB-ARBA"/>
</dbReference>
<organism evidence="11 12">
    <name type="scientific">Dillenia turbinata</name>
    <dbReference type="NCBI Taxonomy" id="194707"/>
    <lineage>
        <taxon>Eukaryota</taxon>
        <taxon>Viridiplantae</taxon>
        <taxon>Streptophyta</taxon>
        <taxon>Embryophyta</taxon>
        <taxon>Tracheophyta</taxon>
        <taxon>Spermatophyta</taxon>
        <taxon>Magnoliopsida</taxon>
        <taxon>eudicotyledons</taxon>
        <taxon>Gunneridae</taxon>
        <taxon>Pentapetalae</taxon>
        <taxon>Dilleniales</taxon>
        <taxon>Dilleniaceae</taxon>
        <taxon>Dillenia</taxon>
    </lineage>
</organism>
<evidence type="ECO:0000256" key="9">
    <source>
        <dbReference type="SAM" id="MobiDB-lite"/>
    </source>
</evidence>
<sequence>MDNVRGRRNIDKEASSPDRANGNHYQQQQKQRLKKPLKKVQLVYYLYRNGQLEHPHYMELTHVSNQPLRLKDFIDRLTILRGKGMPSLYSWSCKRSYKNGYVWNDLSVNDMIYPSESDGAEYVLKGSELIPPPASSSTIERNMVNHHRQQLLGSTNINRQSQMPPEEPNILQPHPKRTPLNTKRQPSSPSPSSSTSSLEPDGSTTPQSRCSRGVSTDEIEQYNDHDHDHLTSSDKQNQVSDSPPPCRGRGNSVLLQLIACGNNNNNNKCKNKATPPPPPTILQKQERKSEDLRKSVVCRSLRDLKDQEEEEMINYMSENPRFGNLQSEEKEYFSGSIVEVVNLEDYQPVLKKSSSYNDERSAASLSH</sequence>
<feature type="compositionally biased region" description="Basic and acidic residues" evidence="9">
    <location>
        <begin position="222"/>
        <end position="232"/>
    </location>
</feature>
<name>A0AAN8V6N5_9MAGN</name>
<comment type="caution">
    <text evidence="11">The sequence shown here is derived from an EMBL/GenBank/DDBJ whole genome shotgun (WGS) entry which is preliminary data.</text>
</comment>
<keyword evidence="3" id="KW-1003">Cell membrane</keyword>
<evidence type="ECO:0000256" key="1">
    <source>
        <dbReference type="ARBA" id="ARBA00004413"/>
    </source>
</evidence>
<dbReference type="PANTHER" id="PTHR31083">
    <property type="entry name" value="UPSTREAM OF FLC PROTEIN (DUF966)"/>
    <property type="match status" value="1"/>
</dbReference>
<gene>
    <name evidence="11" type="ORF">RJ641_009937</name>
</gene>
<evidence type="ECO:0000259" key="10">
    <source>
        <dbReference type="Pfam" id="PF06136"/>
    </source>
</evidence>
<keyword evidence="6" id="KW-0131">Cell cycle</keyword>
<dbReference type="GO" id="GO:0051301">
    <property type="term" value="P:cell division"/>
    <property type="evidence" value="ECO:0007669"/>
    <property type="project" value="UniProtKB-KW"/>
</dbReference>
<feature type="domain" description="SOSEKI DIX-like" evidence="10">
    <location>
        <begin position="40"/>
        <end position="130"/>
    </location>
</feature>
<dbReference type="InterPro" id="IPR021182">
    <property type="entry name" value="SOK_magnoliopsida"/>
</dbReference>
<feature type="compositionally biased region" description="Basic and acidic residues" evidence="9">
    <location>
        <begin position="1"/>
        <end position="16"/>
    </location>
</feature>
<keyword evidence="4" id="KW-0132">Cell division</keyword>
<evidence type="ECO:0000256" key="7">
    <source>
        <dbReference type="ARBA" id="ARBA00024211"/>
    </source>
</evidence>
<evidence type="ECO:0000313" key="11">
    <source>
        <dbReference type="EMBL" id="KAK6923737.1"/>
    </source>
</evidence>
<comment type="subunit">
    <text evidence="8">Homodimer. Forms long polymer filaments with other SOKs proteins polymers (e.g. SOK1, SOK2, SOK3 and SOK4) crucial for polar localization and biological activity. Binds to ANGUSTIFOLIA (AN).</text>
</comment>
<reference evidence="11 12" key="1">
    <citation type="submission" date="2023-12" db="EMBL/GenBank/DDBJ databases">
        <title>A high-quality genome assembly for Dillenia turbinata (Dilleniales).</title>
        <authorList>
            <person name="Chanderbali A."/>
        </authorList>
    </citation>
    <scope>NUCLEOTIDE SEQUENCE [LARGE SCALE GENOMIC DNA]</scope>
    <source>
        <strain evidence="11">LSX21</strain>
        <tissue evidence="11">Leaf</tissue>
    </source>
</reference>
<accession>A0AAN8V6N5</accession>
<comment type="similarity">
    <text evidence="7">Belongs to the SOSEKI family.</text>
</comment>
<feature type="compositionally biased region" description="Low complexity" evidence="9">
    <location>
        <begin position="186"/>
        <end position="197"/>
    </location>
</feature>
<evidence type="ECO:0000256" key="6">
    <source>
        <dbReference type="ARBA" id="ARBA00023306"/>
    </source>
</evidence>
<feature type="compositionally biased region" description="Polar residues" evidence="9">
    <location>
        <begin position="202"/>
        <end position="214"/>
    </location>
</feature>
<dbReference type="GO" id="GO:0005886">
    <property type="term" value="C:plasma membrane"/>
    <property type="evidence" value="ECO:0007669"/>
    <property type="project" value="UniProtKB-SubCell"/>
</dbReference>
<evidence type="ECO:0000256" key="4">
    <source>
        <dbReference type="ARBA" id="ARBA00022618"/>
    </source>
</evidence>
<feature type="compositionally biased region" description="Polar residues" evidence="9">
    <location>
        <begin position="154"/>
        <end position="163"/>
    </location>
</feature>
<dbReference type="PIRSF" id="PIRSF031043">
    <property type="entry name" value="UCP031043"/>
    <property type="match status" value="1"/>
</dbReference>
<evidence type="ECO:0000256" key="3">
    <source>
        <dbReference type="ARBA" id="ARBA00022475"/>
    </source>
</evidence>
<keyword evidence="2" id="KW-0217">Developmental protein</keyword>
<dbReference type="Pfam" id="PF06136">
    <property type="entry name" value="SOK"/>
    <property type="match status" value="1"/>
</dbReference>
<dbReference type="InterPro" id="IPR048351">
    <property type="entry name" value="SOK_DIX"/>
</dbReference>
<dbReference type="InterPro" id="IPR010369">
    <property type="entry name" value="SOK"/>
</dbReference>
<keyword evidence="5" id="KW-0472">Membrane</keyword>
<dbReference type="GO" id="GO:0051302">
    <property type="term" value="P:regulation of cell division"/>
    <property type="evidence" value="ECO:0007669"/>
    <property type="project" value="UniProtKB-ARBA"/>
</dbReference>
<protein>
    <submittedName>
        <fullName evidence="11">Protein SOSEKI</fullName>
    </submittedName>
</protein>